<organism evidence="3 4">
    <name type="scientific">Lolium multiflorum</name>
    <name type="common">Italian ryegrass</name>
    <name type="synonym">Lolium perenne subsp. multiflorum</name>
    <dbReference type="NCBI Taxonomy" id="4521"/>
    <lineage>
        <taxon>Eukaryota</taxon>
        <taxon>Viridiplantae</taxon>
        <taxon>Streptophyta</taxon>
        <taxon>Embryophyta</taxon>
        <taxon>Tracheophyta</taxon>
        <taxon>Spermatophyta</taxon>
        <taxon>Magnoliopsida</taxon>
        <taxon>Liliopsida</taxon>
        <taxon>Poales</taxon>
        <taxon>Poaceae</taxon>
        <taxon>BOP clade</taxon>
        <taxon>Pooideae</taxon>
        <taxon>Poodae</taxon>
        <taxon>Poeae</taxon>
        <taxon>Poeae Chloroplast Group 2 (Poeae type)</taxon>
        <taxon>Loliodinae</taxon>
        <taxon>Loliinae</taxon>
        <taxon>Lolium</taxon>
    </lineage>
</organism>
<dbReference type="Gene3D" id="2.40.50.40">
    <property type="match status" value="1"/>
</dbReference>
<feature type="region of interest" description="Disordered" evidence="1">
    <location>
        <begin position="53"/>
        <end position="103"/>
    </location>
</feature>
<gene>
    <name evidence="3" type="ORF">QYE76_005094</name>
</gene>
<dbReference type="AlphaFoldDB" id="A0AAD8RU22"/>
<evidence type="ECO:0000256" key="1">
    <source>
        <dbReference type="SAM" id="MobiDB-lite"/>
    </source>
</evidence>
<dbReference type="SUPFAM" id="SSF54160">
    <property type="entry name" value="Chromo domain-like"/>
    <property type="match status" value="1"/>
</dbReference>
<name>A0AAD8RU22_LOLMU</name>
<protein>
    <recommendedName>
        <fullName evidence="2">Chromo domain-containing protein</fullName>
    </recommendedName>
</protein>
<dbReference type="InterPro" id="IPR023780">
    <property type="entry name" value="Chromo_domain"/>
</dbReference>
<accession>A0AAD8RU22</accession>
<dbReference type="InterPro" id="IPR016197">
    <property type="entry name" value="Chromo-like_dom_sf"/>
</dbReference>
<proteinExistence type="predicted"/>
<feature type="compositionally biased region" description="Basic residues" evidence="1">
    <location>
        <begin position="81"/>
        <end position="94"/>
    </location>
</feature>
<dbReference type="Pfam" id="PF00385">
    <property type="entry name" value="Chromo"/>
    <property type="match status" value="1"/>
</dbReference>
<evidence type="ECO:0000313" key="3">
    <source>
        <dbReference type="EMBL" id="KAK1630779.1"/>
    </source>
</evidence>
<feature type="domain" description="Chromo" evidence="2">
    <location>
        <begin position="6"/>
        <end position="52"/>
    </location>
</feature>
<sequence length="103" mass="11986">MNTNCIPEQVLGTRWRQKNSISLCQVLVKWSKLPDALATWEWLEEMEDRFPEFPAWGQAGPQEEENVKDLGMSSATQPTGKQRRRLRRFGRRPARISGPEWTS</sequence>
<dbReference type="Proteomes" id="UP001231189">
    <property type="component" value="Unassembled WGS sequence"/>
</dbReference>
<evidence type="ECO:0000259" key="2">
    <source>
        <dbReference type="Pfam" id="PF00385"/>
    </source>
</evidence>
<keyword evidence="4" id="KW-1185">Reference proteome</keyword>
<dbReference type="EMBL" id="JAUUTY010000005">
    <property type="protein sequence ID" value="KAK1630779.1"/>
    <property type="molecule type" value="Genomic_DNA"/>
</dbReference>
<comment type="caution">
    <text evidence="3">The sequence shown here is derived from an EMBL/GenBank/DDBJ whole genome shotgun (WGS) entry which is preliminary data.</text>
</comment>
<reference evidence="3" key="1">
    <citation type="submission" date="2023-07" db="EMBL/GenBank/DDBJ databases">
        <title>A chromosome-level genome assembly of Lolium multiflorum.</title>
        <authorList>
            <person name="Chen Y."/>
            <person name="Copetti D."/>
            <person name="Kolliker R."/>
            <person name="Studer B."/>
        </authorList>
    </citation>
    <scope>NUCLEOTIDE SEQUENCE</scope>
    <source>
        <strain evidence="3">02402/16</strain>
        <tissue evidence="3">Leaf</tissue>
    </source>
</reference>
<evidence type="ECO:0000313" key="4">
    <source>
        <dbReference type="Proteomes" id="UP001231189"/>
    </source>
</evidence>